<dbReference type="GO" id="GO:0016491">
    <property type="term" value="F:oxidoreductase activity"/>
    <property type="evidence" value="ECO:0007669"/>
    <property type="project" value="UniProtKB-KW"/>
</dbReference>
<feature type="domain" description="FAD-binding PCMH-type" evidence="6">
    <location>
        <begin position="74"/>
        <end position="253"/>
    </location>
</feature>
<dbReference type="Gene3D" id="3.30.465.10">
    <property type="match status" value="1"/>
</dbReference>
<dbReference type="EC" id="1.1.3.45" evidence="7"/>
<evidence type="ECO:0000313" key="8">
    <source>
        <dbReference type="Proteomes" id="UP000441399"/>
    </source>
</evidence>
<dbReference type="OrthoDB" id="9775082at2"/>
<dbReference type="InterPro" id="IPR006094">
    <property type="entry name" value="Oxid_FAD_bind_N"/>
</dbReference>
<evidence type="ECO:0000256" key="4">
    <source>
        <dbReference type="ARBA" id="ARBA00022827"/>
    </source>
</evidence>
<dbReference type="InterPro" id="IPR050416">
    <property type="entry name" value="FAD-linked_Oxidoreductase"/>
</dbReference>
<comment type="similarity">
    <text evidence="2">Belongs to the oxygen-dependent FAD-linked oxidoreductase family.</text>
</comment>
<proteinExistence type="inferred from homology"/>
<dbReference type="Gene3D" id="3.40.462.20">
    <property type="match status" value="1"/>
</dbReference>
<dbReference type="AlphaFoldDB" id="A0A5S9PGR0"/>
<organism evidence="7 8">
    <name type="scientific">BD1-7 clade bacterium</name>
    <dbReference type="NCBI Taxonomy" id="2029982"/>
    <lineage>
        <taxon>Bacteria</taxon>
        <taxon>Pseudomonadati</taxon>
        <taxon>Pseudomonadota</taxon>
        <taxon>Gammaproteobacteria</taxon>
        <taxon>Cellvibrionales</taxon>
        <taxon>Spongiibacteraceae</taxon>
        <taxon>BD1-7 clade</taxon>
    </lineage>
</organism>
<dbReference type="InterPro" id="IPR006311">
    <property type="entry name" value="TAT_signal"/>
</dbReference>
<dbReference type="InterPro" id="IPR016166">
    <property type="entry name" value="FAD-bd_PCMH"/>
</dbReference>
<reference evidence="7 8" key="1">
    <citation type="submission" date="2019-11" db="EMBL/GenBank/DDBJ databases">
        <authorList>
            <person name="Holert J."/>
        </authorList>
    </citation>
    <scope>NUCLEOTIDE SEQUENCE [LARGE SCALE GENOMIC DNA]</scope>
    <source>
        <strain evidence="7">SB11_3</strain>
    </source>
</reference>
<dbReference type="GO" id="GO:0071949">
    <property type="term" value="F:FAD binding"/>
    <property type="evidence" value="ECO:0007669"/>
    <property type="project" value="InterPro"/>
</dbReference>
<dbReference type="Pfam" id="PF01565">
    <property type="entry name" value="FAD_binding_4"/>
    <property type="match status" value="1"/>
</dbReference>
<accession>A0A5S9PGR0</accession>
<dbReference type="PANTHER" id="PTHR42973:SF39">
    <property type="entry name" value="FAD-BINDING PCMH-TYPE DOMAIN-CONTAINING PROTEIN"/>
    <property type="match status" value="1"/>
</dbReference>
<evidence type="ECO:0000313" key="7">
    <source>
        <dbReference type="EMBL" id="CAA0102985.1"/>
    </source>
</evidence>
<evidence type="ECO:0000256" key="2">
    <source>
        <dbReference type="ARBA" id="ARBA00005466"/>
    </source>
</evidence>
<dbReference type="PROSITE" id="PS51318">
    <property type="entry name" value="TAT"/>
    <property type="match status" value="1"/>
</dbReference>
<dbReference type="EMBL" id="CACSIO010000009">
    <property type="protein sequence ID" value="CAA0102985.1"/>
    <property type="molecule type" value="Genomic_DNA"/>
</dbReference>
<dbReference type="PROSITE" id="PS51387">
    <property type="entry name" value="FAD_PCMH"/>
    <property type="match status" value="1"/>
</dbReference>
<dbReference type="InterPro" id="IPR036318">
    <property type="entry name" value="FAD-bd_PCMH-like_sf"/>
</dbReference>
<name>A0A5S9PGR0_9GAMM</name>
<keyword evidence="8" id="KW-1185">Reference proteome</keyword>
<evidence type="ECO:0000256" key="3">
    <source>
        <dbReference type="ARBA" id="ARBA00022630"/>
    </source>
</evidence>
<dbReference type="PANTHER" id="PTHR42973">
    <property type="entry name" value="BINDING OXIDOREDUCTASE, PUTATIVE (AFU_ORTHOLOGUE AFUA_1G17690)-RELATED"/>
    <property type="match status" value="1"/>
</dbReference>
<sequence>MTDLSRRHLIKTAALVAGAGAGAGVSASTLAQSAPAFSAGSEGQSQGRHFARITADGSDVRALSLQQGFNRRWFAGNCEVIYLCYDTEGVAAALDEVIQRYGRRFSIKSGGHCYENFVFNPKIKAIIDTSALDQMLHTDHGYTLGAGCSNWDTHVWLLREGLCLPAGSCYSVGLGGHICGGGFGLLSRLHGLTVDWLSAVTLVVLEKDGTPAIKTVSKHSADADERDLFWAHTGGGGGNFGVITAYHFETLPKAPEAALIGNLAWQWADVDSARLGALLDVFAELSNDAPREFFGLFNLNHISAGGQFNLVYQIVSSEDIPVERLNAASRSIERQMTDIAAPVASVAPIIGQMCWLGQAPAKSKNIHTYYEALQQLNGSGPNQRSKYKSAYMKKAFPSDQVEKIHHWLTTQPDDIAPDDTAQTLVQVDSYGGAVNDVDGTDTAIAHRESIMKLQYQSYWVQNRSEPGDKDDRTGRALVRWLNDSYADIYSEYGGVPDPSSDPTGTVDGCYYNYPDIELSRPPRSIHDAMALYFKQNFKPDSKQSLDDSFAPKERHLMTIKNRWDPGRYFVHGQSIPFE</sequence>
<dbReference type="InterPro" id="IPR016169">
    <property type="entry name" value="FAD-bd_PCMH_sub2"/>
</dbReference>
<evidence type="ECO:0000259" key="6">
    <source>
        <dbReference type="PROSITE" id="PS51387"/>
    </source>
</evidence>
<dbReference type="Proteomes" id="UP000441399">
    <property type="component" value="Unassembled WGS sequence"/>
</dbReference>
<protein>
    <submittedName>
        <fullName evidence="7">Aclacinomycin-N/aclacinomycin-A oxidase</fullName>
        <ecNumber evidence="7">1.1.3.45</ecNumber>
    </submittedName>
</protein>
<gene>
    <name evidence="7" type="primary">aknOx</name>
    <name evidence="7" type="ORF">OPDIPICF_04500</name>
</gene>
<comment type="cofactor">
    <cofactor evidence="1">
        <name>FAD</name>
        <dbReference type="ChEBI" id="CHEBI:57692"/>
    </cofactor>
</comment>
<evidence type="ECO:0000256" key="5">
    <source>
        <dbReference type="ARBA" id="ARBA00023002"/>
    </source>
</evidence>
<keyword evidence="4" id="KW-0274">FAD</keyword>
<evidence type="ECO:0000256" key="1">
    <source>
        <dbReference type="ARBA" id="ARBA00001974"/>
    </source>
</evidence>
<keyword evidence="3" id="KW-0285">Flavoprotein</keyword>
<dbReference type="SUPFAM" id="SSF56176">
    <property type="entry name" value="FAD-binding/transporter-associated domain-like"/>
    <property type="match status" value="1"/>
</dbReference>
<keyword evidence="5 7" id="KW-0560">Oxidoreductase</keyword>